<accession>A0A7W5JU90</accession>
<dbReference type="RefSeq" id="WP_183336925.1">
    <property type="nucleotide sequence ID" value="NZ_JACHZG010000001.1"/>
</dbReference>
<feature type="domain" description="Metallo-beta-lactamase" evidence="1">
    <location>
        <begin position="48"/>
        <end position="234"/>
    </location>
</feature>
<reference evidence="2 3" key="1">
    <citation type="submission" date="2020-08" db="EMBL/GenBank/DDBJ databases">
        <title>Sequencing the genomes of 1000 actinobacteria strains.</title>
        <authorList>
            <person name="Klenk H.-P."/>
        </authorList>
    </citation>
    <scope>NUCLEOTIDE SEQUENCE [LARGE SCALE GENOMIC DNA]</scope>
    <source>
        <strain evidence="2 3">DSM 11053</strain>
    </source>
</reference>
<dbReference type="PANTHER" id="PTHR46018">
    <property type="entry name" value="ZINC PHOSPHODIESTERASE ELAC PROTEIN 1"/>
    <property type="match status" value="1"/>
</dbReference>
<evidence type="ECO:0000259" key="1">
    <source>
        <dbReference type="Pfam" id="PF12706"/>
    </source>
</evidence>
<dbReference type="PANTHER" id="PTHR46018:SF4">
    <property type="entry name" value="METALLO-HYDROLASE YHFI-RELATED"/>
    <property type="match status" value="1"/>
</dbReference>
<name>A0A7W5JU90_9ACTN</name>
<dbReference type="Pfam" id="PF12706">
    <property type="entry name" value="Lactamase_B_2"/>
    <property type="match status" value="1"/>
</dbReference>
<proteinExistence type="predicted"/>
<keyword evidence="3" id="KW-1185">Reference proteome</keyword>
<evidence type="ECO:0000313" key="3">
    <source>
        <dbReference type="Proteomes" id="UP000565572"/>
    </source>
</evidence>
<dbReference type="CDD" id="cd07716">
    <property type="entry name" value="RNaseZ_short-form-like_MBL-fold"/>
    <property type="match status" value="1"/>
</dbReference>
<dbReference type="GO" id="GO:0042781">
    <property type="term" value="F:3'-tRNA processing endoribonuclease activity"/>
    <property type="evidence" value="ECO:0007669"/>
    <property type="project" value="TreeGrafter"/>
</dbReference>
<dbReference type="Gene3D" id="3.60.15.10">
    <property type="entry name" value="Ribonuclease Z/Hydroxyacylglutathione hydrolase-like"/>
    <property type="match status" value="1"/>
</dbReference>
<sequence length="269" mass="28353">MRLTVVGCSGSTSGPASPASCYLVQAPYEGRTFSLVLDLGPGSFGALQRYVDPRTIDAYTLSHLHPDHCLDLCGAYVAGRYSATAPWPRPPVYAPAGAGERLARAYEVAPREDRPAEPGTSIAEWFDYRTWAPEQTVGPFRVATARVDHPVDAYAVRLTETISGGGSLVFSGDTGPCDALVDLARGEDGDGVDLLLVEAAFLTGPDLQSGVHLTGAQAADAGRRAGVGEVLLTHVPPWHEPRQVLTEARPHFPGPVSLAVTGGVWDVGP</sequence>
<organism evidence="2 3">
    <name type="scientific">Microlunatus antarcticus</name>
    <dbReference type="NCBI Taxonomy" id="53388"/>
    <lineage>
        <taxon>Bacteria</taxon>
        <taxon>Bacillati</taxon>
        <taxon>Actinomycetota</taxon>
        <taxon>Actinomycetes</taxon>
        <taxon>Propionibacteriales</taxon>
        <taxon>Propionibacteriaceae</taxon>
        <taxon>Microlunatus</taxon>
    </lineage>
</organism>
<dbReference type="InterPro" id="IPR001279">
    <property type="entry name" value="Metallo-B-lactamas"/>
</dbReference>
<dbReference type="AlphaFoldDB" id="A0A7W5JU90"/>
<dbReference type="Proteomes" id="UP000565572">
    <property type="component" value="Unassembled WGS sequence"/>
</dbReference>
<dbReference type="SUPFAM" id="SSF56281">
    <property type="entry name" value="Metallo-hydrolase/oxidoreductase"/>
    <property type="match status" value="1"/>
</dbReference>
<evidence type="ECO:0000313" key="2">
    <source>
        <dbReference type="EMBL" id="MBB3325892.1"/>
    </source>
</evidence>
<protein>
    <submittedName>
        <fullName evidence="2">Ribonuclease BN (tRNA processing enzyme)</fullName>
    </submittedName>
</protein>
<dbReference type="EMBL" id="JACHZG010000001">
    <property type="protein sequence ID" value="MBB3325892.1"/>
    <property type="molecule type" value="Genomic_DNA"/>
</dbReference>
<dbReference type="InterPro" id="IPR036866">
    <property type="entry name" value="RibonucZ/Hydroxyglut_hydro"/>
</dbReference>
<comment type="caution">
    <text evidence="2">The sequence shown here is derived from an EMBL/GenBank/DDBJ whole genome shotgun (WGS) entry which is preliminary data.</text>
</comment>
<gene>
    <name evidence="2" type="ORF">FHX39_000836</name>
</gene>